<proteinExistence type="predicted"/>
<feature type="region of interest" description="Disordered" evidence="1">
    <location>
        <begin position="1"/>
        <end position="34"/>
    </location>
</feature>
<feature type="compositionally biased region" description="Basic and acidic residues" evidence="1">
    <location>
        <begin position="1"/>
        <end position="14"/>
    </location>
</feature>
<accession>H6BLB3</accession>
<organism evidence="2 3">
    <name type="scientific">Exophiala dermatitidis (strain ATCC 34100 / CBS 525.76 / NIH/UT8656)</name>
    <name type="common">Black yeast</name>
    <name type="synonym">Wangiella dermatitidis</name>
    <dbReference type="NCBI Taxonomy" id="858893"/>
    <lineage>
        <taxon>Eukaryota</taxon>
        <taxon>Fungi</taxon>
        <taxon>Dikarya</taxon>
        <taxon>Ascomycota</taxon>
        <taxon>Pezizomycotina</taxon>
        <taxon>Eurotiomycetes</taxon>
        <taxon>Chaetothyriomycetidae</taxon>
        <taxon>Chaetothyriales</taxon>
        <taxon>Herpotrichiellaceae</taxon>
        <taxon>Exophiala</taxon>
    </lineage>
</organism>
<dbReference type="AlphaFoldDB" id="H6BLB3"/>
<dbReference type="GO" id="GO:0006360">
    <property type="term" value="P:transcription by RNA polymerase I"/>
    <property type="evidence" value="ECO:0007669"/>
    <property type="project" value="InterPro"/>
</dbReference>
<dbReference type="GeneID" id="20304722"/>
<feature type="region of interest" description="Disordered" evidence="1">
    <location>
        <begin position="166"/>
        <end position="207"/>
    </location>
</feature>
<dbReference type="Proteomes" id="UP000007304">
    <property type="component" value="Unassembled WGS sequence"/>
</dbReference>
<dbReference type="InParanoid" id="H6BLB3"/>
<protein>
    <submittedName>
        <fullName evidence="2">Uncharacterized protein</fullName>
    </submittedName>
</protein>
<dbReference type="PANTHER" id="PTHR28054">
    <property type="entry name" value="RNA POLYMERASE I-SPECIFIC TRANSCRIPTION INITIATION FACTOR RRN10"/>
    <property type="match status" value="1"/>
</dbReference>
<sequence length="207" mass="23178">MEIENKTSKDKEYQKSPIDTAGQQTSNHRTQRPVSLYDVVAGRVGQNGFLTEEQSRSQNVLPLAPEDVLLRSTRIPAQRILDSYDAVGDLPSSEKLPDSELLKAVHAYASDFYSCATRERSRYDYHSLDETALIAVGILLEEAVRGALGENGDMVFVEPEGLEQGLEESKMVQHQVQGRVKRPARPKSTSDEDSAEDDESPMKRRRQ</sequence>
<gene>
    <name evidence="2" type="ORF">HMPREF1120_00083</name>
</gene>
<dbReference type="OMA" id="HAYITHM"/>
<reference evidence="2" key="1">
    <citation type="submission" date="2011-07" db="EMBL/GenBank/DDBJ databases">
        <title>The Genome Sequence of Exophiala (Wangiella) dermatitidis NIH/UT8656.</title>
        <authorList>
            <consortium name="The Broad Institute Genome Sequencing Platform"/>
            <person name="Cuomo C."/>
            <person name="Wang Z."/>
            <person name="Hunicke-Smith S."/>
            <person name="Szanislo P.J."/>
            <person name="Earl A."/>
            <person name="Young S.K."/>
            <person name="Zeng Q."/>
            <person name="Gargeya S."/>
            <person name="Fitzgerald M."/>
            <person name="Haas B."/>
            <person name="Abouelleil A."/>
            <person name="Alvarado L."/>
            <person name="Arachchi H.M."/>
            <person name="Berlin A."/>
            <person name="Brown A."/>
            <person name="Chapman S.B."/>
            <person name="Chen Z."/>
            <person name="Dunbar C."/>
            <person name="Freedman E."/>
            <person name="Gearin G."/>
            <person name="Gellesch M."/>
            <person name="Goldberg J."/>
            <person name="Griggs A."/>
            <person name="Gujja S."/>
            <person name="Heiman D."/>
            <person name="Howarth C."/>
            <person name="Larson L."/>
            <person name="Lui A."/>
            <person name="MacDonald P.J.P."/>
            <person name="Montmayeur A."/>
            <person name="Murphy C."/>
            <person name="Neiman D."/>
            <person name="Pearson M."/>
            <person name="Priest M."/>
            <person name="Roberts A."/>
            <person name="Saif S."/>
            <person name="Shea T."/>
            <person name="Shenoy N."/>
            <person name="Sisk P."/>
            <person name="Stolte C."/>
            <person name="Sykes S."/>
            <person name="Wortman J."/>
            <person name="Nusbaum C."/>
            <person name="Birren B."/>
        </authorList>
    </citation>
    <scope>NUCLEOTIDE SEQUENCE</scope>
    <source>
        <strain evidence="2">NIH/UT8656</strain>
    </source>
</reference>
<keyword evidence="3" id="KW-1185">Reference proteome</keyword>
<dbReference type="STRING" id="858893.H6BLB3"/>
<evidence type="ECO:0000313" key="3">
    <source>
        <dbReference type="Proteomes" id="UP000007304"/>
    </source>
</evidence>
<dbReference type="VEuPathDB" id="FungiDB:HMPREF1120_00083"/>
<dbReference type="HOGENOM" id="CLU_066274_1_0_1"/>
<evidence type="ECO:0000313" key="2">
    <source>
        <dbReference type="EMBL" id="EHY51860.1"/>
    </source>
</evidence>
<evidence type="ECO:0000256" key="1">
    <source>
        <dbReference type="SAM" id="MobiDB-lite"/>
    </source>
</evidence>
<dbReference type="EMBL" id="JH226130">
    <property type="protein sequence ID" value="EHY51860.1"/>
    <property type="molecule type" value="Genomic_DNA"/>
</dbReference>
<dbReference type="InterPro" id="IPR022793">
    <property type="entry name" value="Rrn10"/>
</dbReference>
<dbReference type="eggNOG" id="ENOG502S1BQ">
    <property type="taxonomic scope" value="Eukaryota"/>
</dbReference>
<dbReference type="RefSeq" id="XP_009152321.1">
    <property type="nucleotide sequence ID" value="XM_009154073.1"/>
</dbReference>
<dbReference type="OrthoDB" id="2565191at2759"/>
<dbReference type="PANTHER" id="PTHR28054:SF1">
    <property type="entry name" value="RNA POLYMERASE I-SPECIFIC TRANSCRIPTION INITIATION FACTOR RRN10"/>
    <property type="match status" value="1"/>
</dbReference>
<name>H6BLB3_EXODN</name>